<accession>A0ABQ1K936</accession>
<gene>
    <name evidence="3" type="ORF">GCM10011363_01140</name>
</gene>
<evidence type="ECO:0000313" key="4">
    <source>
        <dbReference type="Proteomes" id="UP000645462"/>
    </source>
</evidence>
<feature type="region of interest" description="Disordered" evidence="1">
    <location>
        <begin position="42"/>
        <end position="94"/>
    </location>
</feature>
<feature type="compositionally biased region" description="Low complexity" evidence="1">
    <location>
        <begin position="156"/>
        <end position="165"/>
    </location>
</feature>
<comment type="caution">
    <text evidence="3">The sequence shown here is derived from an EMBL/GenBank/DDBJ whole genome shotgun (WGS) entry which is preliminary data.</text>
</comment>
<feature type="domain" description="Zinc finger/thioredoxin putative" evidence="2">
    <location>
        <begin position="1"/>
        <end position="36"/>
    </location>
</feature>
<protein>
    <recommendedName>
        <fullName evidence="2">Zinc finger/thioredoxin putative domain-containing protein</fullName>
    </recommendedName>
</protein>
<feature type="compositionally biased region" description="Basic and acidic residues" evidence="1">
    <location>
        <begin position="134"/>
        <end position="153"/>
    </location>
</feature>
<dbReference type="Proteomes" id="UP000645462">
    <property type="component" value="Unassembled WGS sequence"/>
</dbReference>
<dbReference type="NCBIfam" id="TIGR02098">
    <property type="entry name" value="MJ0042_CXXC"/>
    <property type="match status" value="1"/>
</dbReference>
<keyword evidence="4" id="KW-1185">Reference proteome</keyword>
<evidence type="ECO:0000313" key="3">
    <source>
        <dbReference type="EMBL" id="GGB88326.1"/>
    </source>
</evidence>
<feature type="compositionally biased region" description="Basic and acidic residues" evidence="1">
    <location>
        <begin position="50"/>
        <end position="70"/>
    </location>
</feature>
<name>A0ABQ1K936_9RHOB</name>
<evidence type="ECO:0000259" key="2">
    <source>
        <dbReference type="Pfam" id="PF13717"/>
    </source>
</evidence>
<dbReference type="EMBL" id="BMFC01000001">
    <property type="protein sequence ID" value="GGB88326.1"/>
    <property type="molecule type" value="Genomic_DNA"/>
</dbReference>
<organism evidence="3 4">
    <name type="scientific">Marivita lacus</name>
    <dbReference type="NCBI Taxonomy" id="1323742"/>
    <lineage>
        <taxon>Bacteria</taxon>
        <taxon>Pseudomonadati</taxon>
        <taxon>Pseudomonadota</taxon>
        <taxon>Alphaproteobacteria</taxon>
        <taxon>Rhodobacterales</taxon>
        <taxon>Roseobacteraceae</taxon>
        <taxon>Marivita</taxon>
    </lineage>
</organism>
<sequence>MRLKCPSCGAQYEVPDDVIPEDGRDVQCSNCGNTWFQAPDLSASPEAIEAEAKAPKDAVWHPEVDADIADRPSINQDATPGSSTPPNSPKRRELDPSIADILREEADIEARARRANAGGIEEQPDLGLQEPEDEAAKRARQAQERMRKLRGEDTEAAAAAAASAAVTQRPKSRRDMLPDVEEINQTLRASNERREMRSVQADLEDDDEPTGGFRRGFIYTILLFAVAAALYIYAPQLSESVPQVKVPLDSYVAMVDQGRAWLDTQIATLMSLINGASVDAPAEAPADAPATDGS</sequence>
<dbReference type="RefSeq" id="WP_188480004.1">
    <property type="nucleotide sequence ID" value="NZ_BMFC01000001.1"/>
</dbReference>
<proteinExistence type="predicted"/>
<evidence type="ECO:0000256" key="1">
    <source>
        <dbReference type="SAM" id="MobiDB-lite"/>
    </source>
</evidence>
<feature type="compositionally biased region" description="Polar residues" evidence="1">
    <location>
        <begin position="73"/>
        <end position="85"/>
    </location>
</feature>
<dbReference type="InterPro" id="IPR011723">
    <property type="entry name" value="Znf/thioredoxin_put"/>
</dbReference>
<dbReference type="Pfam" id="PF13717">
    <property type="entry name" value="Zn_ribbon_4"/>
    <property type="match status" value="1"/>
</dbReference>
<reference evidence="4" key="1">
    <citation type="journal article" date="2019" name="Int. J. Syst. Evol. Microbiol.">
        <title>The Global Catalogue of Microorganisms (GCM) 10K type strain sequencing project: providing services to taxonomists for standard genome sequencing and annotation.</title>
        <authorList>
            <consortium name="The Broad Institute Genomics Platform"/>
            <consortium name="The Broad Institute Genome Sequencing Center for Infectious Disease"/>
            <person name="Wu L."/>
            <person name="Ma J."/>
        </authorList>
    </citation>
    <scope>NUCLEOTIDE SEQUENCE [LARGE SCALE GENOMIC DNA]</scope>
    <source>
        <strain evidence="4">CGMCC 1.12478</strain>
    </source>
</reference>
<feature type="region of interest" description="Disordered" evidence="1">
    <location>
        <begin position="116"/>
        <end position="174"/>
    </location>
</feature>